<dbReference type="PANTHER" id="PTHR11070:SF2">
    <property type="entry name" value="ATP-DEPENDENT DNA HELICASE SRS2"/>
    <property type="match status" value="1"/>
</dbReference>
<gene>
    <name evidence="9" type="ORF">B1H29_00010</name>
    <name evidence="10" type="ORF">B1H29_37035</name>
</gene>
<dbReference type="InterPro" id="IPR027417">
    <property type="entry name" value="P-loop_NTPase"/>
</dbReference>
<keyword evidence="5" id="KW-0238">DNA-binding</keyword>
<dbReference type="GO" id="GO:0003677">
    <property type="term" value="F:DNA binding"/>
    <property type="evidence" value="ECO:0007669"/>
    <property type="project" value="UniProtKB-KW"/>
</dbReference>
<dbReference type="GO" id="GO:0016787">
    <property type="term" value="F:hydrolase activity"/>
    <property type="evidence" value="ECO:0007669"/>
    <property type="project" value="UniProtKB-UniRule"/>
</dbReference>
<keyword evidence="3 6" id="KW-0347">Helicase</keyword>
<dbReference type="Gene3D" id="3.40.50.300">
    <property type="entry name" value="P-loop containing nucleotide triphosphate hydrolases"/>
    <property type="match status" value="2"/>
</dbReference>
<dbReference type="GO" id="GO:0043138">
    <property type="term" value="F:3'-5' DNA helicase activity"/>
    <property type="evidence" value="ECO:0007669"/>
    <property type="project" value="TreeGrafter"/>
</dbReference>
<evidence type="ECO:0000256" key="6">
    <source>
        <dbReference type="PROSITE-ProRule" id="PRU00560"/>
    </source>
</evidence>
<dbReference type="PANTHER" id="PTHR11070">
    <property type="entry name" value="UVRD / RECB / PCRA DNA HELICASE FAMILY MEMBER"/>
    <property type="match status" value="1"/>
</dbReference>
<evidence type="ECO:0000256" key="5">
    <source>
        <dbReference type="ARBA" id="ARBA00023125"/>
    </source>
</evidence>
<feature type="binding site" evidence="6">
    <location>
        <begin position="34"/>
        <end position="41"/>
    </location>
    <ligand>
        <name>ATP</name>
        <dbReference type="ChEBI" id="CHEBI:30616"/>
    </ligand>
</feature>
<dbReference type="GO" id="GO:0005524">
    <property type="term" value="F:ATP binding"/>
    <property type="evidence" value="ECO:0007669"/>
    <property type="project" value="UniProtKB-UniRule"/>
</dbReference>
<dbReference type="SUPFAM" id="SSF52540">
    <property type="entry name" value="P-loop containing nucleoside triphosphate hydrolases"/>
    <property type="match status" value="1"/>
</dbReference>
<dbReference type="InterPro" id="IPR014016">
    <property type="entry name" value="UvrD-like_ATP-bd"/>
</dbReference>
<feature type="domain" description="UvrD-like helicase ATP-binding" evidence="8">
    <location>
        <begin position="13"/>
        <end position="284"/>
    </location>
</feature>
<evidence type="ECO:0000256" key="2">
    <source>
        <dbReference type="ARBA" id="ARBA00022801"/>
    </source>
</evidence>
<evidence type="ECO:0000256" key="1">
    <source>
        <dbReference type="ARBA" id="ARBA00022741"/>
    </source>
</evidence>
<organism evidence="9 11">
    <name type="scientific">Streptomyces pactum</name>
    <dbReference type="NCBI Taxonomy" id="68249"/>
    <lineage>
        <taxon>Bacteria</taxon>
        <taxon>Bacillati</taxon>
        <taxon>Actinomycetota</taxon>
        <taxon>Actinomycetes</taxon>
        <taxon>Kitasatosporales</taxon>
        <taxon>Streptomycetaceae</taxon>
        <taxon>Streptomyces</taxon>
    </lineage>
</organism>
<sequence length="480" mass="52107">MPALLPPALAAELGALHPDQRAAATHHANIAVLAGPGAGKTRALVARVGYLLATTSRHRGVAALTYTETAAHETTVRLHHLGLHPGRRLSSTTVHAFCLHHILRPYGRLIGDPLPADLTIPDTSACRQLWDTAAYESGLDVNPNNRTTLERLRRLIAAGEPIADYPRQYPRAVRRYEQLLRDHDTLDFEAMTIRALDLLRESRTAREQLVARFPHFVVDEYQDLGPVLHALVLTLLDAGVGITAVGDPDQVLYAYQGASPRYLTQLSNRPDFRRLRLRVNYRSGSALISAGHAVLGQDRGYHAAPGRDDAGAVTILHADGDIDSHAARTVEVLNNRLATGTPPEDIAVLYRSKGPLLDALTTAIRAAQIPLDSEKQRRRPSGPLADLIAACATRRLTGPLPGPPPQTSQHRAAEQPASPLPEPFASWPQPGIANSSWPTTTTRPTPSAPCHDAWRRSWTPPTAKPQPTRRGSSSPHCGTP</sequence>
<dbReference type="Pfam" id="PF00580">
    <property type="entry name" value="UvrD-helicase"/>
    <property type="match status" value="1"/>
</dbReference>
<feature type="region of interest" description="Disordered" evidence="7">
    <location>
        <begin position="395"/>
        <end position="480"/>
    </location>
</feature>
<dbReference type="GO" id="GO:0000725">
    <property type="term" value="P:recombinational repair"/>
    <property type="evidence" value="ECO:0007669"/>
    <property type="project" value="TreeGrafter"/>
</dbReference>
<name>A0A1S6J1C6_9ACTN</name>
<evidence type="ECO:0000256" key="7">
    <source>
        <dbReference type="SAM" id="MobiDB-lite"/>
    </source>
</evidence>
<evidence type="ECO:0000313" key="11">
    <source>
        <dbReference type="Proteomes" id="UP000189443"/>
    </source>
</evidence>
<protein>
    <recommendedName>
        <fullName evidence="8">UvrD-like helicase ATP-binding domain-containing protein</fullName>
    </recommendedName>
</protein>
<dbReference type="InterPro" id="IPR013986">
    <property type="entry name" value="DExx_box_DNA_helicase_dom_sf"/>
</dbReference>
<keyword evidence="4 6" id="KW-0067">ATP-binding</keyword>
<dbReference type="AlphaFoldDB" id="A0A1S6J1C6"/>
<dbReference type="InterPro" id="IPR000212">
    <property type="entry name" value="DNA_helicase_UvrD/REP"/>
</dbReference>
<evidence type="ECO:0000313" key="9">
    <source>
        <dbReference type="EMBL" id="AQS65557.1"/>
    </source>
</evidence>
<accession>A0A1S6J1C6</accession>
<dbReference type="EMBL" id="CP019724">
    <property type="protein sequence ID" value="AQS71694.1"/>
    <property type="molecule type" value="Genomic_DNA"/>
</dbReference>
<dbReference type="Gene3D" id="1.10.10.160">
    <property type="match status" value="1"/>
</dbReference>
<evidence type="ECO:0000259" key="8">
    <source>
        <dbReference type="PROSITE" id="PS51198"/>
    </source>
</evidence>
<dbReference type="CDD" id="cd17932">
    <property type="entry name" value="DEXQc_UvrD"/>
    <property type="match status" value="1"/>
</dbReference>
<dbReference type="PROSITE" id="PS51198">
    <property type="entry name" value="UVRD_HELICASE_ATP_BIND"/>
    <property type="match status" value="1"/>
</dbReference>
<feature type="compositionally biased region" description="Polar residues" evidence="7">
    <location>
        <begin position="469"/>
        <end position="480"/>
    </location>
</feature>
<keyword evidence="2 6" id="KW-0378">Hydrolase</keyword>
<dbReference type="EMBL" id="CP019724">
    <property type="protein sequence ID" value="AQS65557.1"/>
    <property type="molecule type" value="Genomic_DNA"/>
</dbReference>
<proteinExistence type="predicted"/>
<reference evidence="9 11" key="1">
    <citation type="submission" date="2017-02" db="EMBL/GenBank/DDBJ databases">
        <title>Streptomyces pactum ACT12 Genome sequencing and assembly.</title>
        <authorList>
            <person name="Xue Q."/>
            <person name="Yan X."/>
            <person name="Jia L."/>
            <person name="Yan H."/>
        </authorList>
    </citation>
    <scope>NUCLEOTIDE SEQUENCE [LARGE SCALE GENOMIC DNA]</scope>
    <source>
        <strain evidence="9 11">ACT12</strain>
    </source>
</reference>
<evidence type="ECO:0000256" key="3">
    <source>
        <dbReference type="ARBA" id="ARBA00022806"/>
    </source>
</evidence>
<evidence type="ECO:0000313" key="10">
    <source>
        <dbReference type="EMBL" id="AQS71694.1"/>
    </source>
</evidence>
<dbReference type="KEGG" id="spac:B1H29_37035"/>
<dbReference type="KEGG" id="spac:B1H29_00010"/>
<dbReference type="Proteomes" id="UP000189443">
    <property type="component" value="Chromosome"/>
</dbReference>
<keyword evidence="1 6" id="KW-0547">Nucleotide-binding</keyword>
<evidence type="ECO:0000256" key="4">
    <source>
        <dbReference type="ARBA" id="ARBA00022840"/>
    </source>
</evidence>
<keyword evidence="11" id="KW-1185">Reference proteome</keyword>